<reference evidence="2" key="1">
    <citation type="submission" date="2022-12" db="EMBL/GenBank/DDBJ databases">
        <authorList>
            <person name="Webb A."/>
        </authorList>
    </citation>
    <scope>NUCLEOTIDE SEQUENCE</scope>
    <source>
        <strain evidence="2">Hp1</strain>
    </source>
</reference>
<keyword evidence="3" id="KW-1185">Reference proteome</keyword>
<feature type="chain" id="PRO_5043908908" description="RxLR effector candidate protein" evidence="1">
    <location>
        <begin position="18"/>
        <end position="286"/>
    </location>
</feature>
<evidence type="ECO:0000256" key="1">
    <source>
        <dbReference type="SAM" id="SignalP"/>
    </source>
</evidence>
<dbReference type="AlphaFoldDB" id="A0AAV0UMH7"/>
<name>A0AAV0UMH7_HYABA</name>
<keyword evidence="1" id="KW-0732">Signal</keyword>
<evidence type="ECO:0000313" key="3">
    <source>
        <dbReference type="Proteomes" id="UP001162031"/>
    </source>
</evidence>
<sequence length="286" mass="32738">MLLLLHVLTALVVYVAGTADSAITGGDLADVTTRLTSSAFPRTPATHLSAQRLKKPHENAVLKIKHGDQFNEGRFIFPLGEEIALRVGVSRLIGDFETTRIVRNIVDGMQEEKIVKGFRLFRMKRFVTLLSDSFKSANCEWNYGKVVRALTPVFFEAKDSLYYHVAPEDLVDAFLLLREEPGMKAHADLLLRSLLDEVNSHAEKRLFQRCLALNLTPEAVFEMLPLGRLIKLSDVLEELGPEHFKDYTEWLLVPMVQYIDFYRAHHEYSLENEKNLLRFYWSQITG</sequence>
<accession>A0AAV0UMH7</accession>
<organism evidence="2 3">
    <name type="scientific">Hyaloperonospora brassicae</name>
    <name type="common">Brassica downy mildew</name>
    <name type="synonym">Peronospora brassicae</name>
    <dbReference type="NCBI Taxonomy" id="162125"/>
    <lineage>
        <taxon>Eukaryota</taxon>
        <taxon>Sar</taxon>
        <taxon>Stramenopiles</taxon>
        <taxon>Oomycota</taxon>
        <taxon>Peronosporomycetes</taxon>
        <taxon>Peronosporales</taxon>
        <taxon>Peronosporaceae</taxon>
        <taxon>Hyaloperonospora</taxon>
    </lineage>
</organism>
<evidence type="ECO:0000313" key="2">
    <source>
        <dbReference type="EMBL" id="CAI5738071.1"/>
    </source>
</evidence>
<dbReference type="EMBL" id="CANTFL010001360">
    <property type="protein sequence ID" value="CAI5738071.1"/>
    <property type="molecule type" value="Genomic_DNA"/>
</dbReference>
<dbReference type="Proteomes" id="UP001162031">
    <property type="component" value="Unassembled WGS sequence"/>
</dbReference>
<evidence type="ECO:0008006" key="4">
    <source>
        <dbReference type="Google" id="ProtNLM"/>
    </source>
</evidence>
<protein>
    <recommendedName>
        <fullName evidence="4">RxLR effector candidate protein</fullName>
    </recommendedName>
</protein>
<proteinExistence type="predicted"/>
<feature type="signal peptide" evidence="1">
    <location>
        <begin position="1"/>
        <end position="17"/>
    </location>
</feature>
<comment type="caution">
    <text evidence="2">The sequence shown here is derived from an EMBL/GenBank/DDBJ whole genome shotgun (WGS) entry which is preliminary data.</text>
</comment>
<gene>
    <name evidence="2" type="ORF">HBR001_LOCUS7364</name>
</gene>